<dbReference type="Proteomes" id="UP001159363">
    <property type="component" value="Chromosome 3"/>
</dbReference>
<evidence type="ECO:0000313" key="1">
    <source>
        <dbReference type="EMBL" id="KAJ8889801.1"/>
    </source>
</evidence>
<organism evidence="1 2">
    <name type="scientific">Dryococelus australis</name>
    <dbReference type="NCBI Taxonomy" id="614101"/>
    <lineage>
        <taxon>Eukaryota</taxon>
        <taxon>Metazoa</taxon>
        <taxon>Ecdysozoa</taxon>
        <taxon>Arthropoda</taxon>
        <taxon>Hexapoda</taxon>
        <taxon>Insecta</taxon>
        <taxon>Pterygota</taxon>
        <taxon>Neoptera</taxon>
        <taxon>Polyneoptera</taxon>
        <taxon>Phasmatodea</taxon>
        <taxon>Verophasmatodea</taxon>
        <taxon>Anareolatae</taxon>
        <taxon>Phasmatidae</taxon>
        <taxon>Eurycanthinae</taxon>
        <taxon>Dryococelus</taxon>
    </lineage>
</organism>
<name>A0ABQ9HZI1_9NEOP</name>
<keyword evidence="2" id="KW-1185">Reference proteome</keyword>
<gene>
    <name evidence="1" type="ORF">PR048_009305</name>
</gene>
<proteinExistence type="predicted"/>
<comment type="caution">
    <text evidence="1">The sequence shown here is derived from an EMBL/GenBank/DDBJ whole genome shotgun (WGS) entry which is preliminary data.</text>
</comment>
<evidence type="ECO:0000313" key="2">
    <source>
        <dbReference type="Proteomes" id="UP001159363"/>
    </source>
</evidence>
<accession>A0ABQ9HZI1</accession>
<protein>
    <submittedName>
        <fullName evidence="1">Uncharacterized protein</fullName>
    </submittedName>
</protein>
<dbReference type="EMBL" id="JARBHB010000003">
    <property type="protein sequence ID" value="KAJ8889801.1"/>
    <property type="molecule type" value="Genomic_DNA"/>
</dbReference>
<reference evidence="1 2" key="1">
    <citation type="submission" date="2023-02" db="EMBL/GenBank/DDBJ databases">
        <title>LHISI_Scaffold_Assembly.</title>
        <authorList>
            <person name="Stuart O.P."/>
            <person name="Cleave R."/>
            <person name="Magrath M.J.L."/>
            <person name="Mikheyev A.S."/>
        </authorList>
    </citation>
    <scope>NUCLEOTIDE SEQUENCE [LARGE SCALE GENOMIC DNA]</scope>
    <source>
        <strain evidence="1">Daus_M_001</strain>
        <tissue evidence="1">Leg muscle</tissue>
    </source>
</reference>
<sequence>MTSEATDYMHTLMCKFCKCRVAFERRHTVALEVLKKEKLTSSILHIGQQRHLRRQIYLQKLDDPNIRVWFNEFVEVADKICGFGKIAVIIKIYAELFVLPGSGDMPCVKTLREKYTTDNKGRCVYVILFQILSEPVVEPQVVIASVNFLAKADATTCAQNVLKSMELFTRTSEALSHTTRYMTKYANSLQVLYGEHILHIQSWAHKLAIVGNVLSCELSQANDVVVKVKSAFLNTRKRKHLYLQEETSKPANMFPMPVNTVGIRDFVQFSTWQNIFWIINFFRDSELQERNNAEIRYSTMLSDKDVHYFSTSKYATYHTLYGDTENKQKALNCEAIGIFSNTFENSSVLKKINIRDIAHVKYICQKVTSLCMNKLQTLMKSEPCAHVYRSLNQLFNPKNLLLNDAAIIVTTKIHPWPLKKIDNVDLSG</sequence>